<dbReference type="InterPro" id="IPR036390">
    <property type="entry name" value="WH_DNA-bd_sf"/>
</dbReference>
<feature type="domain" description="S-adenosylmethionine-dependent methyltransferase Rv2258c-like winged HTH" evidence="2">
    <location>
        <begin position="46"/>
        <end position="108"/>
    </location>
</feature>
<evidence type="ECO:0000313" key="4">
    <source>
        <dbReference type="Proteomes" id="UP001596189"/>
    </source>
</evidence>
<proteinExistence type="predicted"/>
<accession>A0ABW1JCB7</accession>
<dbReference type="SUPFAM" id="SSF46785">
    <property type="entry name" value="Winged helix' DNA-binding domain"/>
    <property type="match status" value="1"/>
</dbReference>
<keyword evidence="3" id="KW-0808">Transferase</keyword>
<organism evidence="3 4">
    <name type="scientific">Angustibacter luteus</name>
    <dbReference type="NCBI Taxonomy" id="658456"/>
    <lineage>
        <taxon>Bacteria</taxon>
        <taxon>Bacillati</taxon>
        <taxon>Actinomycetota</taxon>
        <taxon>Actinomycetes</taxon>
        <taxon>Kineosporiales</taxon>
        <taxon>Kineosporiaceae</taxon>
    </lineage>
</organism>
<dbReference type="InterPro" id="IPR036388">
    <property type="entry name" value="WH-like_DNA-bd_sf"/>
</dbReference>
<dbReference type="Pfam" id="PF13847">
    <property type="entry name" value="Methyltransf_31"/>
    <property type="match status" value="1"/>
</dbReference>
<dbReference type="RefSeq" id="WP_345718259.1">
    <property type="nucleotide sequence ID" value="NZ_BAABFP010000008.1"/>
</dbReference>
<dbReference type="CDD" id="cd02440">
    <property type="entry name" value="AdoMet_MTases"/>
    <property type="match status" value="1"/>
</dbReference>
<dbReference type="Gene3D" id="1.10.10.10">
    <property type="entry name" value="Winged helix-like DNA-binding domain superfamily/Winged helix DNA-binding domain"/>
    <property type="match status" value="1"/>
</dbReference>
<protein>
    <submittedName>
        <fullName evidence="3">Class I SAM-dependent methyltransferase</fullName>
    </submittedName>
</protein>
<comment type="caution">
    <text evidence="3">The sequence shown here is derived from an EMBL/GenBank/DDBJ whole genome shotgun (WGS) entry which is preliminary data.</text>
</comment>
<dbReference type="Gene3D" id="3.40.50.150">
    <property type="entry name" value="Vaccinia Virus protein VP39"/>
    <property type="match status" value="1"/>
</dbReference>
<sequence>MTSTINPTSTTFDPSTFDPTTVDEARMEELAGRIITDVGATVSAGLVYLGDRLGLYSGLAEGPATPAELAERTGTSVVYVTPWLANQAAGGYVEYDAGSGQYSMTPEQVLAFVIEDGPAFFPGAFQLALAVLRDVPGFEDRFRSGAGFGWHEHDAGLFEGTARFFRPGYVANLVDSWLPALDGVVPALRAGADVADWGCGHGVSTILMAQAFERSRFTGSDYHEASIVAARRKALEAGVQDRVRFEVADADSAPSTQYDLITLFDCLHDMGDPAAAARAARAALRPDGTLMVVEPAAGDHIEDNLNPVGRVFYGASTLVCTPSSLSQPGAAALGAQAGPAVLTGLLRDAGFSRVRIAVQTPVNLVIEAKH</sequence>
<feature type="domain" description="Methyltransferase" evidence="1">
    <location>
        <begin position="190"/>
        <end position="303"/>
    </location>
</feature>
<name>A0ABW1JCB7_9ACTN</name>
<dbReference type="GO" id="GO:0032259">
    <property type="term" value="P:methylation"/>
    <property type="evidence" value="ECO:0007669"/>
    <property type="project" value="UniProtKB-KW"/>
</dbReference>
<evidence type="ECO:0000259" key="1">
    <source>
        <dbReference type="Pfam" id="PF13847"/>
    </source>
</evidence>
<gene>
    <name evidence="3" type="ORF">ACFQDO_06530</name>
</gene>
<dbReference type="PANTHER" id="PTHR45128:SF2">
    <property type="entry name" value="METHYLTRANSFERASE DOMAIN-CONTAINING PROTEIN"/>
    <property type="match status" value="1"/>
</dbReference>
<evidence type="ECO:0000259" key="2">
    <source>
        <dbReference type="Pfam" id="PF21320"/>
    </source>
</evidence>
<dbReference type="Pfam" id="PF21320">
    <property type="entry name" value="WHD_Rv2258c"/>
    <property type="match status" value="1"/>
</dbReference>
<reference evidence="4" key="1">
    <citation type="journal article" date="2019" name="Int. J. Syst. Evol. Microbiol.">
        <title>The Global Catalogue of Microorganisms (GCM) 10K type strain sequencing project: providing services to taxonomists for standard genome sequencing and annotation.</title>
        <authorList>
            <consortium name="The Broad Institute Genomics Platform"/>
            <consortium name="The Broad Institute Genome Sequencing Center for Infectious Disease"/>
            <person name="Wu L."/>
            <person name="Ma J."/>
        </authorList>
    </citation>
    <scope>NUCLEOTIDE SEQUENCE [LARGE SCALE GENOMIC DNA]</scope>
    <source>
        <strain evidence="4">KACC 14249</strain>
    </source>
</reference>
<dbReference type="EMBL" id="JBHSRD010000003">
    <property type="protein sequence ID" value="MFC6006785.1"/>
    <property type="molecule type" value="Genomic_DNA"/>
</dbReference>
<dbReference type="InterPro" id="IPR053173">
    <property type="entry name" value="SAM-binding_MTase"/>
</dbReference>
<keyword evidence="4" id="KW-1185">Reference proteome</keyword>
<dbReference type="InterPro" id="IPR025714">
    <property type="entry name" value="Methyltranfer_dom"/>
</dbReference>
<dbReference type="InterPro" id="IPR048711">
    <property type="entry name" value="WHD_Rv2258c"/>
</dbReference>
<dbReference type="SUPFAM" id="SSF53335">
    <property type="entry name" value="S-adenosyl-L-methionine-dependent methyltransferases"/>
    <property type="match status" value="1"/>
</dbReference>
<evidence type="ECO:0000313" key="3">
    <source>
        <dbReference type="EMBL" id="MFC6006785.1"/>
    </source>
</evidence>
<dbReference type="Proteomes" id="UP001596189">
    <property type="component" value="Unassembled WGS sequence"/>
</dbReference>
<dbReference type="InterPro" id="IPR029063">
    <property type="entry name" value="SAM-dependent_MTases_sf"/>
</dbReference>
<keyword evidence="3" id="KW-0489">Methyltransferase</keyword>
<dbReference type="GO" id="GO:0008168">
    <property type="term" value="F:methyltransferase activity"/>
    <property type="evidence" value="ECO:0007669"/>
    <property type="project" value="UniProtKB-KW"/>
</dbReference>
<dbReference type="PANTHER" id="PTHR45128">
    <property type="entry name" value="METHYLTRANSFERASE TYPE 11"/>
    <property type="match status" value="1"/>
</dbReference>